<dbReference type="GO" id="GO:0070063">
    <property type="term" value="F:RNA polymerase binding"/>
    <property type="evidence" value="ECO:0007669"/>
    <property type="project" value="InterPro"/>
</dbReference>
<reference evidence="2 3" key="1">
    <citation type="submission" date="2023-11" db="EMBL/GenBank/DDBJ databases">
        <title>Peredibacter starrii A3.12.</title>
        <authorList>
            <person name="Mitchell R.J."/>
        </authorList>
    </citation>
    <scope>NUCLEOTIDE SEQUENCE [LARGE SCALE GENOMIC DNA]</scope>
    <source>
        <strain evidence="2 3">A3.12</strain>
    </source>
</reference>
<keyword evidence="3" id="KW-1185">Reference proteome</keyword>
<dbReference type="SUPFAM" id="SSF54534">
    <property type="entry name" value="FKBP-like"/>
    <property type="match status" value="1"/>
</dbReference>
<keyword evidence="2" id="KW-0418">Kinase</keyword>
<dbReference type="GO" id="GO:0006354">
    <property type="term" value="P:DNA-templated transcription elongation"/>
    <property type="evidence" value="ECO:0007669"/>
    <property type="project" value="TreeGrafter"/>
</dbReference>
<dbReference type="GO" id="GO:0003677">
    <property type="term" value="F:DNA binding"/>
    <property type="evidence" value="ECO:0007669"/>
    <property type="project" value="InterPro"/>
</dbReference>
<dbReference type="PANTHER" id="PTHR30437:SF5">
    <property type="entry name" value="REGULATOR OF NUCLEOSIDE DIPHOSPHATE KINASE"/>
    <property type="match status" value="1"/>
</dbReference>
<name>A0AAX4HMI6_9BACT</name>
<evidence type="ECO:0000313" key="2">
    <source>
        <dbReference type="EMBL" id="WPU64498.1"/>
    </source>
</evidence>
<dbReference type="NCBIfam" id="NF004396">
    <property type="entry name" value="PRK05753.1"/>
    <property type="match status" value="1"/>
</dbReference>
<dbReference type="AlphaFoldDB" id="A0AAX4HMI6"/>
<sequence length="133" mass="15051">MIEDGILITEKDLLRIKHVLSFQKSEDFENLELELDRASIINDNEVPSDLVTMNSKVKFLNVQENKEMTITLVYPSDANFSEGKISVLASLGSAIIGLRVGQEINWMFPDGKTRTLKILEVLYQPEASGDWHL</sequence>
<accession>A0AAX4HMI6</accession>
<dbReference type="EMBL" id="CP139487">
    <property type="protein sequence ID" value="WPU64498.1"/>
    <property type="molecule type" value="Genomic_DNA"/>
</dbReference>
<gene>
    <name evidence="2" type="primary">rnk</name>
    <name evidence="2" type="ORF">SOO65_17525</name>
</gene>
<dbReference type="InterPro" id="IPR001437">
    <property type="entry name" value="Tscrpt_elong_fac_GreA/B_C"/>
</dbReference>
<dbReference type="FunFam" id="3.10.50.30:FF:000002">
    <property type="entry name" value="Regulator of nucleoside diphosphate kinase"/>
    <property type="match status" value="1"/>
</dbReference>
<dbReference type="GO" id="GO:0032784">
    <property type="term" value="P:regulation of DNA-templated transcription elongation"/>
    <property type="evidence" value="ECO:0007669"/>
    <property type="project" value="InterPro"/>
</dbReference>
<dbReference type="PANTHER" id="PTHR30437">
    <property type="entry name" value="TRANSCRIPTION ELONGATION FACTOR GREA"/>
    <property type="match status" value="1"/>
</dbReference>
<dbReference type="Proteomes" id="UP001324634">
    <property type="component" value="Chromosome"/>
</dbReference>
<evidence type="ECO:0000313" key="3">
    <source>
        <dbReference type="Proteomes" id="UP001324634"/>
    </source>
</evidence>
<organism evidence="2 3">
    <name type="scientific">Peredibacter starrii</name>
    <dbReference type="NCBI Taxonomy" id="28202"/>
    <lineage>
        <taxon>Bacteria</taxon>
        <taxon>Pseudomonadati</taxon>
        <taxon>Bdellovibrionota</taxon>
        <taxon>Bacteriovoracia</taxon>
        <taxon>Bacteriovoracales</taxon>
        <taxon>Bacteriovoracaceae</taxon>
        <taxon>Peredibacter</taxon>
    </lineage>
</organism>
<dbReference type="InterPro" id="IPR036953">
    <property type="entry name" value="GreA/GreB_C_sf"/>
</dbReference>
<protein>
    <submittedName>
        <fullName evidence="2">Nucleoside diphosphate kinase regulator</fullName>
    </submittedName>
</protein>
<evidence type="ECO:0000259" key="1">
    <source>
        <dbReference type="Pfam" id="PF01272"/>
    </source>
</evidence>
<proteinExistence type="predicted"/>
<dbReference type="RefSeq" id="WP_321393407.1">
    <property type="nucleotide sequence ID" value="NZ_CP139487.1"/>
</dbReference>
<dbReference type="Gene3D" id="3.10.50.30">
    <property type="entry name" value="Transcription elongation factor, GreA/GreB, C-terminal domain"/>
    <property type="match status" value="1"/>
</dbReference>
<feature type="domain" description="Transcription elongation factor GreA/GreB C-terminal" evidence="1">
    <location>
        <begin position="47"/>
        <end position="123"/>
    </location>
</feature>
<dbReference type="Pfam" id="PF01272">
    <property type="entry name" value="GreA_GreB"/>
    <property type="match status" value="1"/>
</dbReference>
<dbReference type="InterPro" id="IPR023459">
    <property type="entry name" value="Tscrpt_elong_fac_GreA/B_fam"/>
</dbReference>
<keyword evidence="2" id="KW-0808">Transferase</keyword>
<dbReference type="KEGG" id="psti:SOO65_17525"/>
<dbReference type="GO" id="GO:0016301">
    <property type="term" value="F:kinase activity"/>
    <property type="evidence" value="ECO:0007669"/>
    <property type="project" value="UniProtKB-KW"/>
</dbReference>